<dbReference type="FunFam" id="3.90.400.10:FF:000002">
    <property type="entry name" value="Sucrose isomerase"/>
    <property type="match status" value="1"/>
</dbReference>
<dbReference type="EMBL" id="PTRA01000004">
    <property type="protein sequence ID" value="PQA55739.1"/>
    <property type="molecule type" value="Genomic_DNA"/>
</dbReference>
<dbReference type="AlphaFoldDB" id="A0A2S7IIC5"/>
<evidence type="ECO:0000313" key="6">
    <source>
        <dbReference type="Proteomes" id="UP000239590"/>
    </source>
</evidence>
<comment type="similarity">
    <text evidence="1">Belongs to the glycosyl hydrolase 13 family.</text>
</comment>
<evidence type="ECO:0000256" key="2">
    <source>
        <dbReference type="ARBA" id="ARBA00022801"/>
    </source>
</evidence>
<dbReference type="OrthoDB" id="9806009at2"/>
<reference evidence="6" key="1">
    <citation type="submission" date="2018-02" db="EMBL/GenBank/DDBJ databases">
        <title>Genome sequencing of Solimonas sp. HR-BB.</title>
        <authorList>
            <person name="Lee Y."/>
            <person name="Jeon C.O."/>
        </authorList>
    </citation>
    <scope>NUCLEOTIDE SEQUENCE [LARGE SCALE GENOMIC DNA]</scope>
    <source>
        <strain evidence="6">HR-U</strain>
    </source>
</reference>
<evidence type="ECO:0000259" key="4">
    <source>
        <dbReference type="SMART" id="SM00642"/>
    </source>
</evidence>
<dbReference type="Gene3D" id="3.90.400.10">
    <property type="entry name" value="Oligo-1,6-glucosidase, Domain 2"/>
    <property type="match status" value="1"/>
</dbReference>
<dbReference type="SUPFAM" id="SSF51011">
    <property type="entry name" value="Glycosyl hydrolase domain"/>
    <property type="match status" value="1"/>
</dbReference>
<dbReference type="Gene3D" id="2.60.40.1180">
    <property type="entry name" value="Golgi alpha-mannosidase II"/>
    <property type="match status" value="1"/>
</dbReference>
<keyword evidence="3" id="KW-0326">Glycosidase</keyword>
<dbReference type="RefSeq" id="WP_104715199.1">
    <property type="nucleotide sequence ID" value="NZ_PTRA01000004.1"/>
</dbReference>
<proteinExistence type="inferred from homology"/>
<evidence type="ECO:0000256" key="1">
    <source>
        <dbReference type="ARBA" id="ARBA00008061"/>
    </source>
</evidence>
<keyword evidence="6" id="KW-1185">Reference proteome</keyword>
<dbReference type="InterPro" id="IPR045857">
    <property type="entry name" value="O16G_dom_2"/>
</dbReference>
<dbReference type="SMART" id="SM00642">
    <property type="entry name" value="Aamy"/>
    <property type="match status" value="1"/>
</dbReference>
<accession>A0A2S7IIC5</accession>
<dbReference type="InterPro" id="IPR006047">
    <property type="entry name" value="GH13_cat_dom"/>
</dbReference>
<feature type="domain" description="Glycosyl hydrolase family 13 catalytic" evidence="4">
    <location>
        <begin position="18"/>
        <end position="396"/>
    </location>
</feature>
<protein>
    <submittedName>
        <fullName evidence="5">Alpha-amylase</fullName>
    </submittedName>
</protein>
<gene>
    <name evidence="5" type="ORF">C5O19_20005</name>
</gene>
<keyword evidence="2" id="KW-0378">Hydrolase</keyword>
<dbReference type="SUPFAM" id="SSF51445">
    <property type="entry name" value="(Trans)glycosidases"/>
    <property type="match status" value="1"/>
</dbReference>
<dbReference type="Proteomes" id="UP000239590">
    <property type="component" value="Unassembled WGS sequence"/>
</dbReference>
<comment type="caution">
    <text evidence="5">The sequence shown here is derived from an EMBL/GenBank/DDBJ whole genome shotgun (WGS) entry which is preliminary data.</text>
</comment>
<evidence type="ECO:0000313" key="5">
    <source>
        <dbReference type="EMBL" id="PQA55739.1"/>
    </source>
</evidence>
<dbReference type="PANTHER" id="PTHR10357">
    <property type="entry name" value="ALPHA-AMYLASE FAMILY MEMBER"/>
    <property type="match status" value="1"/>
</dbReference>
<sequence>MENSSTTQRWWQRGIIYQVYIKSFQDSNADGVGDLRGLIQRLDYFQWLGVTALWLSPFYPSPHYDFGYDVSDYTAIDPEAGTFADFEALVAEAHQRQLKIILDLVPNHTSDEHPWFKESRSSRENPKHDWYIWKEPRANQYPPNNWLSEFGGAAWEWEPAVGKYYYHAFGKRQPDLNWRNPEVQQEMLRIMRFWLDRGADGFRIDAFWHLIKDEHWRDNPRNAAFTPDMPEDEQLQTAYSAHQPEIYDIVRKMRDLIDAYEERLMLVEVNLPTPETVFYHGIQGEGAHLSMNSRLLVLPWKSSEIARAIDEYEGLLPPQAWPNWVMANHDQRRIASRVGAPQARVAAMLVLTLRGTPTLYYGDEIGMTQTEIPVAERKDPQPLVKERQYFMRDSVRTNMLWNASIYGGFSEVTPWIRASTFESDVETQQQDPDSILWLYKQLITLRQREPALHSGVYIPVFSNEQALLYARRWQGRDHFLVALNLSDEPVYVHTGAYAFKGHVELATSTSLEGQWKDNSLTLDKHAGVIIRLE</sequence>
<name>A0A2S7IIC5_9BACT</name>
<organism evidence="5 6">
    <name type="scientific">Siphonobacter curvatus</name>
    <dbReference type="NCBI Taxonomy" id="2094562"/>
    <lineage>
        <taxon>Bacteria</taxon>
        <taxon>Pseudomonadati</taxon>
        <taxon>Bacteroidota</taxon>
        <taxon>Cytophagia</taxon>
        <taxon>Cytophagales</taxon>
        <taxon>Cytophagaceae</taxon>
        <taxon>Siphonobacter</taxon>
    </lineage>
</organism>
<dbReference type="GO" id="GO:0004556">
    <property type="term" value="F:alpha-amylase activity"/>
    <property type="evidence" value="ECO:0007669"/>
    <property type="project" value="TreeGrafter"/>
</dbReference>
<dbReference type="GO" id="GO:0009313">
    <property type="term" value="P:oligosaccharide catabolic process"/>
    <property type="evidence" value="ECO:0007669"/>
    <property type="project" value="TreeGrafter"/>
</dbReference>
<dbReference type="Gene3D" id="3.20.20.80">
    <property type="entry name" value="Glycosidases"/>
    <property type="match status" value="1"/>
</dbReference>
<dbReference type="Pfam" id="PF00128">
    <property type="entry name" value="Alpha-amylase"/>
    <property type="match status" value="1"/>
</dbReference>
<dbReference type="CDD" id="cd11331">
    <property type="entry name" value="AmyAc_OligoGlu_like"/>
    <property type="match status" value="1"/>
</dbReference>
<dbReference type="InterPro" id="IPR013780">
    <property type="entry name" value="Glyco_hydro_b"/>
</dbReference>
<evidence type="ECO:0000256" key="3">
    <source>
        <dbReference type="ARBA" id="ARBA00023295"/>
    </source>
</evidence>
<dbReference type="InterPro" id="IPR017853">
    <property type="entry name" value="GH"/>
</dbReference>
<dbReference type="PANTHER" id="PTHR10357:SF179">
    <property type="entry name" value="NEUTRAL AND BASIC AMINO ACID TRANSPORT PROTEIN RBAT"/>
    <property type="match status" value="1"/>
</dbReference>